<dbReference type="EMBL" id="KV454410">
    <property type="protein sequence ID" value="ODQ65036.1"/>
    <property type="molecule type" value="Genomic_DNA"/>
</dbReference>
<feature type="domain" description="DUF676" evidence="4">
    <location>
        <begin position="177"/>
        <end position="370"/>
    </location>
</feature>
<evidence type="ECO:0000313" key="5">
    <source>
        <dbReference type="EMBL" id="ODQ65036.1"/>
    </source>
</evidence>
<dbReference type="OrthoDB" id="5368485at2759"/>
<dbReference type="GO" id="GO:0016042">
    <property type="term" value="P:lipid catabolic process"/>
    <property type="evidence" value="ECO:0007669"/>
    <property type="project" value="UniProtKB-KW"/>
</dbReference>
<sequence>TLNKSTLYRHQDGVNVGELQRYTITYRPAMDIYAPPLGTSLWVKVKNTESVALRAAYLAGPYILYVDVRPGDYDHNRKVFSSADHPSYEPQLRAGQGFYAELHMNKIQTEYVWIVDIVSQVLFSTSSTVGFEISVGYNKDELHKASESLDGPAKDAISVRIEKTKDLWNTPPAKKHSPVHLVVVTHGLHSNVGADMLYIKEEIDKAAIISGENVIVRGYFGNVCKTEKGVKYLGKRLANYIVDELLAPEVTKISFIAHSLGGLTQTYAIAHIASHHSEVFKRVEPVNFVTLASPFLGISNENPAFVRLFLDIGLIGKTGQDLGLTSLPTPGSKPLLRMLPTGPTHEILKRFKRRTLYANLVNDGIVPLRTSALLYLDWKGLSAAADVKKGAKHIGDVQGHKREIPDNSSLADTGESAKSHGELENSESDDNKEYTTEFLELSLNPLQTAFSYFVPQAGKRKFHKIYKNSQTLSKNAKSSDEEDTVMLPPRTSVFESGMSVLSPPLPSMKFIVDPMSRSDTVFHDRVYFDDDLPQRRFRKNTSFVFKKNDLKKGKDKNLVEKSKMEERIAREWHKDMSWRKVLVRLEPDAHNNIVVRRRFANAYGWPVIDHLIEHHF</sequence>
<dbReference type="PANTHER" id="PTHR12482">
    <property type="entry name" value="LIPASE ROG1-RELATED-RELATED"/>
    <property type="match status" value="1"/>
</dbReference>
<evidence type="ECO:0000256" key="1">
    <source>
        <dbReference type="ARBA" id="ARBA00007920"/>
    </source>
</evidence>
<dbReference type="AlphaFoldDB" id="A0A1E3PHY2"/>
<dbReference type="InterPro" id="IPR007751">
    <property type="entry name" value="DUF676_lipase-like"/>
</dbReference>
<dbReference type="Pfam" id="PF05057">
    <property type="entry name" value="DUF676"/>
    <property type="match status" value="1"/>
</dbReference>
<protein>
    <submittedName>
        <fullName evidence="5">DUF676-domain-containing protein</fullName>
    </submittedName>
</protein>
<dbReference type="InterPro" id="IPR016445">
    <property type="entry name" value="Rog1_fam"/>
</dbReference>
<accession>A0A1E3PHY2</accession>
<reference evidence="5 6" key="1">
    <citation type="journal article" date="2016" name="Proc. Natl. Acad. Sci. U.S.A.">
        <title>Comparative genomics of biotechnologically important yeasts.</title>
        <authorList>
            <person name="Riley R."/>
            <person name="Haridas S."/>
            <person name="Wolfe K.H."/>
            <person name="Lopes M.R."/>
            <person name="Hittinger C.T."/>
            <person name="Goeker M."/>
            <person name="Salamov A.A."/>
            <person name="Wisecaver J.H."/>
            <person name="Long T.M."/>
            <person name="Calvey C.H."/>
            <person name="Aerts A.L."/>
            <person name="Barry K.W."/>
            <person name="Choi C."/>
            <person name="Clum A."/>
            <person name="Coughlan A.Y."/>
            <person name="Deshpande S."/>
            <person name="Douglass A.P."/>
            <person name="Hanson S.J."/>
            <person name="Klenk H.-P."/>
            <person name="LaButti K.M."/>
            <person name="Lapidus A."/>
            <person name="Lindquist E.A."/>
            <person name="Lipzen A.M."/>
            <person name="Meier-Kolthoff J.P."/>
            <person name="Ohm R.A."/>
            <person name="Otillar R.P."/>
            <person name="Pangilinan J.L."/>
            <person name="Peng Y."/>
            <person name="Rokas A."/>
            <person name="Rosa C.A."/>
            <person name="Scheuner C."/>
            <person name="Sibirny A.A."/>
            <person name="Slot J.C."/>
            <person name="Stielow J.B."/>
            <person name="Sun H."/>
            <person name="Kurtzman C.P."/>
            <person name="Blackwell M."/>
            <person name="Grigoriev I.V."/>
            <person name="Jeffries T.W."/>
        </authorList>
    </citation>
    <scope>NUCLEOTIDE SEQUENCE [LARGE SCALE GENOMIC DNA]</scope>
    <source>
        <strain evidence="5 6">DSM 6958</strain>
    </source>
</reference>
<dbReference type="GO" id="GO:0047372">
    <property type="term" value="F:monoacylglycerol lipase activity"/>
    <property type="evidence" value="ECO:0007669"/>
    <property type="project" value="TreeGrafter"/>
</dbReference>
<name>A0A1E3PHY2_9ASCO</name>
<feature type="non-terminal residue" evidence="5">
    <location>
        <position position="1"/>
    </location>
</feature>
<dbReference type="InterPro" id="IPR044294">
    <property type="entry name" value="Lipase-like"/>
</dbReference>
<feature type="compositionally biased region" description="Basic and acidic residues" evidence="3">
    <location>
        <begin position="415"/>
        <end position="431"/>
    </location>
</feature>
<feature type="compositionally biased region" description="Basic and acidic residues" evidence="3">
    <location>
        <begin position="394"/>
        <end position="405"/>
    </location>
</feature>
<evidence type="ECO:0000256" key="2">
    <source>
        <dbReference type="ARBA" id="ARBA00022963"/>
    </source>
</evidence>
<keyword evidence="2" id="KW-0443">Lipid metabolism</keyword>
<dbReference type="Gene3D" id="3.40.50.1820">
    <property type="entry name" value="alpha/beta hydrolase"/>
    <property type="match status" value="1"/>
</dbReference>
<dbReference type="STRING" id="857566.A0A1E3PHY2"/>
<proteinExistence type="inferred from homology"/>
<evidence type="ECO:0000259" key="4">
    <source>
        <dbReference type="Pfam" id="PF05057"/>
    </source>
</evidence>
<organism evidence="5 6">
    <name type="scientific">Nadsonia fulvescens var. elongata DSM 6958</name>
    <dbReference type="NCBI Taxonomy" id="857566"/>
    <lineage>
        <taxon>Eukaryota</taxon>
        <taxon>Fungi</taxon>
        <taxon>Dikarya</taxon>
        <taxon>Ascomycota</taxon>
        <taxon>Saccharomycotina</taxon>
        <taxon>Dipodascomycetes</taxon>
        <taxon>Dipodascales</taxon>
        <taxon>Dipodascales incertae sedis</taxon>
        <taxon>Nadsonia</taxon>
    </lineage>
</organism>
<dbReference type="InterPro" id="IPR029058">
    <property type="entry name" value="AB_hydrolase_fold"/>
</dbReference>
<dbReference type="SUPFAM" id="SSF53474">
    <property type="entry name" value="alpha/beta-Hydrolases"/>
    <property type="match status" value="1"/>
</dbReference>
<evidence type="ECO:0000313" key="6">
    <source>
        <dbReference type="Proteomes" id="UP000095009"/>
    </source>
</evidence>
<keyword evidence="2" id="KW-0442">Lipid degradation</keyword>
<gene>
    <name evidence="5" type="ORF">NADFUDRAFT_6238</name>
</gene>
<evidence type="ECO:0000256" key="3">
    <source>
        <dbReference type="SAM" id="MobiDB-lite"/>
    </source>
</evidence>
<dbReference type="PIRSF" id="PIRSF005412">
    <property type="entry name" value="UCP005412_abhydr"/>
    <property type="match status" value="1"/>
</dbReference>
<feature type="region of interest" description="Disordered" evidence="3">
    <location>
        <begin position="394"/>
        <end position="431"/>
    </location>
</feature>
<keyword evidence="6" id="KW-1185">Reference proteome</keyword>
<feature type="non-terminal residue" evidence="5">
    <location>
        <position position="616"/>
    </location>
</feature>
<comment type="similarity">
    <text evidence="1">Belongs to the putative lipase ROG1 family.</text>
</comment>
<dbReference type="Proteomes" id="UP000095009">
    <property type="component" value="Unassembled WGS sequence"/>
</dbReference>
<dbReference type="PANTHER" id="PTHR12482:SF62">
    <property type="entry name" value="LIPASE ROG1-RELATED"/>
    <property type="match status" value="1"/>
</dbReference>